<keyword evidence="6" id="KW-1133">Transmembrane helix</keyword>
<evidence type="ECO:0000256" key="1">
    <source>
        <dbReference type="ARBA" id="ARBA00022694"/>
    </source>
</evidence>
<feature type="compositionally biased region" description="Basic and acidic residues" evidence="5">
    <location>
        <begin position="69"/>
        <end position="78"/>
    </location>
</feature>
<name>A0A9W8EGB2_9FUNG</name>
<feature type="region of interest" description="Disordered" evidence="5">
    <location>
        <begin position="68"/>
        <end position="94"/>
    </location>
</feature>
<keyword evidence="1" id="KW-0819">tRNA processing</keyword>
<keyword evidence="8" id="KW-1185">Reference proteome</keyword>
<reference evidence="7" key="1">
    <citation type="submission" date="2022-07" db="EMBL/GenBank/DDBJ databases">
        <title>Phylogenomic reconstructions and comparative analyses of Kickxellomycotina fungi.</title>
        <authorList>
            <person name="Reynolds N.K."/>
            <person name="Stajich J.E."/>
            <person name="Barry K."/>
            <person name="Grigoriev I.V."/>
            <person name="Crous P."/>
            <person name="Smith M.E."/>
        </authorList>
    </citation>
    <scope>NUCLEOTIDE SEQUENCE</scope>
    <source>
        <strain evidence="7">RSA 567</strain>
    </source>
</reference>
<dbReference type="OrthoDB" id="128536at2759"/>
<feature type="compositionally biased region" description="Polar residues" evidence="5">
    <location>
        <begin position="79"/>
        <end position="93"/>
    </location>
</feature>
<dbReference type="EMBL" id="JANBQB010000001">
    <property type="protein sequence ID" value="KAJ1985410.1"/>
    <property type="molecule type" value="Genomic_DNA"/>
</dbReference>
<evidence type="ECO:0000256" key="2">
    <source>
        <dbReference type="ARBA" id="ARBA00022723"/>
    </source>
</evidence>
<dbReference type="PANTHER" id="PTHR14742:SF0">
    <property type="entry name" value="RIBONUCLEASE P PROTEIN SUBUNIT P21"/>
    <property type="match status" value="1"/>
</dbReference>
<gene>
    <name evidence="7" type="ORF">H4R34_000064</name>
</gene>
<evidence type="ECO:0000313" key="7">
    <source>
        <dbReference type="EMBL" id="KAJ1985410.1"/>
    </source>
</evidence>
<dbReference type="GO" id="GO:0046872">
    <property type="term" value="F:metal ion binding"/>
    <property type="evidence" value="ECO:0007669"/>
    <property type="project" value="UniProtKB-KW"/>
</dbReference>
<dbReference type="GO" id="GO:0008033">
    <property type="term" value="P:tRNA processing"/>
    <property type="evidence" value="ECO:0007669"/>
    <property type="project" value="UniProtKB-KW"/>
</dbReference>
<organism evidence="7 8">
    <name type="scientific">Dimargaris verticillata</name>
    <dbReference type="NCBI Taxonomy" id="2761393"/>
    <lineage>
        <taxon>Eukaryota</taxon>
        <taxon>Fungi</taxon>
        <taxon>Fungi incertae sedis</taxon>
        <taxon>Zoopagomycota</taxon>
        <taxon>Kickxellomycotina</taxon>
        <taxon>Dimargaritomycetes</taxon>
        <taxon>Dimargaritales</taxon>
        <taxon>Dimargaritaceae</taxon>
        <taxon>Dimargaris</taxon>
    </lineage>
</organism>
<evidence type="ECO:0000256" key="4">
    <source>
        <dbReference type="ARBA" id="ARBA00038402"/>
    </source>
</evidence>
<keyword evidence="6" id="KW-0472">Membrane</keyword>
<evidence type="ECO:0000256" key="6">
    <source>
        <dbReference type="SAM" id="Phobius"/>
    </source>
</evidence>
<comment type="similarity">
    <text evidence="4">Belongs to the eukaryotic/archaeal RNase P protein component 4 family.</text>
</comment>
<dbReference type="PANTHER" id="PTHR14742">
    <property type="entry name" value="RIBONUCLEASE P SUBUNIT P21"/>
    <property type="match status" value="1"/>
</dbReference>
<dbReference type="AlphaFoldDB" id="A0A9W8EGB2"/>
<dbReference type="Pfam" id="PF04032">
    <property type="entry name" value="Rpr2"/>
    <property type="match status" value="1"/>
</dbReference>
<proteinExistence type="inferred from homology"/>
<keyword evidence="2" id="KW-0479">Metal-binding</keyword>
<evidence type="ECO:0008006" key="9">
    <source>
        <dbReference type="Google" id="ProtNLM"/>
    </source>
</evidence>
<comment type="caution">
    <text evidence="7">The sequence shown here is derived from an EMBL/GenBank/DDBJ whole genome shotgun (WGS) entry which is preliminary data.</text>
</comment>
<keyword evidence="6" id="KW-0812">Transmembrane</keyword>
<protein>
    <recommendedName>
        <fullName evidence="9">Rpr2-domain-containing protein</fullName>
    </recommendedName>
</protein>
<evidence type="ECO:0000256" key="3">
    <source>
        <dbReference type="ARBA" id="ARBA00022833"/>
    </source>
</evidence>
<evidence type="ECO:0000313" key="8">
    <source>
        <dbReference type="Proteomes" id="UP001151582"/>
    </source>
</evidence>
<sequence length="243" mass="27009">MGKSKRKQQTAGSRFAKREHFLRMGYLYQASMYFTLLSSAPVQPLTRKRTTTAIQMHQMAEPRALLLPVDKDPPRNEPIRTTAQVPSTSTGTAPSPLPGSIALPMLDAVEVPDSASLFAALPKSPIEDAMSNAVMELEEPLPIPTSNRPDFTPLARIYSRHMKRIGKRMVIRIDPAVKRTLCTFCETLLVPGITCHNRVQNAPQTAAQVQCMKCGHLRTFVANPRHCLFSENPDNYTLLDLGE</sequence>
<dbReference type="Gene3D" id="6.20.50.20">
    <property type="match status" value="1"/>
</dbReference>
<keyword evidence="3" id="KW-0862">Zinc</keyword>
<dbReference type="InterPro" id="IPR007175">
    <property type="entry name" value="Rpr2/Snm1/Rpp21"/>
</dbReference>
<evidence type="ECO:0000256" key="5">
    <source>
        <dbReference type="SAM" id="MobiDB-lite"/>
    </source>
</evidence>
<feature type="transmembrane region" description="Helical" evidence="6">
    <location>
        <begin position="21"/>
        <end position="40"/>
    </location>
</feature>
<dbReference type="Proteomes" id="UP001151582">
    <property type="component" value="Unassembled WGS sequence"/>
</dbReference>
<dbReference type="GO" id="GO:0005655">
    <property type="term" value="C:nucleolar ribonuclease P complex"/>
    <property type="evidence" value="ECO:0007669"/>
    <property type="project" value="TreeGrafter"/>
</dbReference>
<accession>A0A9W8EGB2</accession>